<dbReference type="Gene3D" id="1.25.40.10">
    <property type="entry name" value="Tetratricopeptide repeat domain"/>
    <property type="match status" value="5"/>
</dbReference>
<feature type="repeat" description="TPR" evidence="1">
    <location>
        <begin position="78"/>
        <end position="111"/>
    </location>
</feature>
<evidence type="ECO:0000313" key="4">
    <source>
        <dbReference type="Proteomes" id="UP001230051"/>
    </source>
</evidence>
<accession>A0AAD8CQ80</accession>
<gene>
    <name evidence="3" type="ORF">AOXY_G27006</name>
</gene>
<name>A0AAD8CQ80_ACIOX</name>
<dbReference type="SMART" id="SM00028">
    <property type="entry name" value="TPR"/>
    <property type="match status" value="9"/>
</dbReference>
<dbReference type="InterPro" id="IPR011990">
    <property type="entry name" value="TPR-like_helical_dom_sf"/>
</dbReference>
<dbReference type="SUPFAM" id="SSF81901">
    <property type="entry name" value="HCP-like"/>
    <property type="match status" value="1"/>
</dbReference>
<feature type="compositionally biased region" description="Basic and acidic residues" evidence="2">
    <location>
        <begin position="11"/>
        <end position="21"/>
    </location>
</feature>
<sequence length="642" mass="73256">MGDQMDLATEGGRKEGSRATEEVSDGSMFSTAVSEEQLEEAREKSRRRLFGSSRIFELEEDKKDRLELCGRSIIELRAAEHYGRGVEAVSKADWERAVHFFTKTINLQPQQTRLYVCRAEAYLQLCDFQSAALNYRKASALEPQSEAFRLRLAFIFYLQGQCLFDHGRHLDALESFAKATELRPDYRPYHMRSLACLAAIGRHSDCLRLVSKRRETEMDDPELYILSARLHKHFNQLTICYHDVKAALALAPGIPEGRSLLMELEGSAEQARSLALSRAVAGNLQEALQKINTALENNPEEVQYYLFRGTLYRRLKDFNTAIDDFILALDRSGGEEGRSVQAEAQRQLLLTYNDFAVHCFTRGFYEEAVMLLNKAIRMEKREKGLYINRGDCFFKQRELEFALADYQQAEELDPLDRSIKIRYAVVYSTMGQRDYESGSKYIEALENFSRAIQYNPGVSQYYEYRAKARQKLHEEHGARQDIIMSLLLDPSNDQAVPLLSRLYPGCTVTDILSSEAGEMAKMKLDVSLQACGLYEDPSSFKRDSHKPPPKHEKSSEEPADAADTENRIAPCIGDTDLYHEIMRSKIKINRAVKCALQERCSLRSDGPRVSALARPASAEPPQDADRPYRWKKFNTAIGLQFR</sequence>
<feature type="region of interest" description="Disordered" evidence="2">
    <location>
        <begin position="1"/>
        <end position="43"/>
    </location>
</feature>
<dbReference type="PANTHER" id="PTHR45153">
    <property type="entry name" value="TETRATRICOPEPTIDE REPEAT PROTEIN 16"/>
    <property type="match status" value="1"/>
</dbReference>
<dbReference type="PANTHER" id="PTHR45153:SF1">
    <property type="entry name" value="TETRATRICOPEPTIDE REPEAT PROTEIN 16"/>
    <property type="match status" value="1"/>
</dbReference>
<evidence type="ECO:0000313" key="3">
    <source>
        <dbReference type="EMBL" id="KAK1155633.1"/>
    </source>
</evidence>
<evidence type="ECO:0008006" key="5">
    <source>
        <dbReference type="Google" id="ProtNLM"/>
    </source>
</evidence>
<comment type="caution">
    <text evidence="3">The sequence shown here is derived from an EMBL/GenBank/DDBJ whole genome shotgun (WGS) entry which is preliminary data.</text>
</comment>
<dbReference type="Proteomes" id="UP001230051">
    <property type="component" value="Unassembled WGS sequence"/>
</dbReference>
<protein>
    <recommendedName>
        <fullName evidence="5">Tetratricopeptide repeat protein 16</fullName>
    </recommendedName>
</protein>
<feature type="region of interest" description="Disordered" evidence="2">
    <location>
        <begin position="537"/>
        <end position="566"/>
    </location>
</feature>
<dbReference type="PROSITE" id="PS50005">
    <property type="entry name" value="TPR"/>
    <property type="match status" value="4"/>
</dbReference>
<dbReference type="AlphaFoldDB" id="A0AAD8CQ80"/>
<feature type="repeat" description="TPR" evidence="1">
    <location>
        <begin position="383"/>
        <end position="416"/>
    </location>
</feature>
<dbReference type="Pfam" id="PF13432">
    <property type="entry name" value="TPR_16"/>
    <property type="match status" value="2"/>
</dbReference>
<feature type="repeat" description="TPR" evidence="1">
    <location>
        <begin position="153"/>
        <end position="186"/>
    </location>
</feature>
<evidence type="ECO:0000256" key="1">
    <source>
        <dbReference type="PROSITE-ProRule" id="PRU00339"/>
    </source>
</evidence>
<dbReference type="InterPro" id="IPR019734">
    <property type="entry name" value="TPR_rpt"/>
</dbReference>
<reference evidence="3" key="1">
    <citation type="submission" date="2022-02" db="EMBL/GenBank/DDBJ databases">
        <title>Atlantic sturgeon de novo genome assembly.</title>
        <authorList>
            <person name="Stock M."/>
            <person name="Klopp C."/>
            <person name="Guiguen Y."/>
            <person name="Cabau C."/>
            <person name="Parinello H."/>
            <person name="Santidrian Yebra-Pimentel E."/>
            <person name="Kuhl H."/>
            <person name="Dirks R.P."/>
            <person name="Guessner J."/>
            <person name="Wuertz S."/>
            <person name="Du K."/>
            <person name="Schartl M."/>
        </authorList>
    </citation>
    <scope>NUCLEOTIDE SEQUENCE</scope>
    <source>
        <strain evidence="3">STURGEONOMICS-FGT-2020</strain>
        <tissue evidence="3">Whole blood</tissue>
    </source>
</reference>
<dbReference type="SUPFAM" id="SSF48452">
    <property type="entry name" value="TPR-like"/>
    <property type="match status" value="1"/>
</dbReference>
<evidence type="ECO:0000256" key="2">
    <source>
        <dbReference type="SAM" id="MobiDB-lite"/>
    </source>
</evidence>
<organism evidence="3 4">
    <name type="scientific">Acipenser oxyrinchus oxyrinchus</name>
    <dbReference type="NCBI Taxonomy" id="40147"/>
    <lineage>
        <taxon>Eukaryota</taxon>
        <taxon>Metazoa</taxon>
        <taxon>Chordata</taxon>
        <taxon>Craniata</taxon>
        <taxon>Vertebrata</taxon>
        <taxon>Euteleostomi</taxon>
        <taxon>Actinopterygii</taxon>
        <taxon>Chondrostei</taxon>
        <taxon>Acipenseriformes</taxon>
        <taxon>Acipenseridae</taxon>
        <taxon>Acipenser</taxon>
    </lineage>
</organism>
<keyword evidence="4" id="KW-1185">Reference proteome</keyword>
<feature type="repeat" description="TPR" evidence="1">
    <location>
        <begin position="112"/>
        <end position="145"/>
    </location>
</feature>
<feature type="compositionally biased region" description="Basic and acidic residues" evidence="2">
    <location>
        <begin position="538"/>
        <end position="556"/>
    </location>
</feature>
<proteinExistence type="predicted"/>
<keyword evidence="1" id="KW-0802">TPR repeat</keyword>
<feature type="region of interest" description="Disordered" evidence="2">
    <location>
        <begin position="606"/>
        <end position="627"/>
    </location>
</feature>
<dbReference type="EMBL" id="JAGXEW010000030">
    <property type="protein sequence ID" value="KAK1155633.1"/>
    <property type="molecule type" value="Genomic_DNA"/>
</dbReference>